<accession>A0A8T0X843</accession>
<dbReference type="Pfam" id="PF18052">
    <property type="entry name" value="Rx_N"/>
    <property type="match status" value="1"/>
</dbReference>
<sequence length="374" mass="42326">MADQTHGAVDSLLGILSSAIKDEAKLLGGVEGDIQFIKDEMDSMNGFLMHLNNTEMVHDDQLRAWMKQVRDIAYMAQDYIELYKRDLTPPESGLRAFLRHIPVYLRTMPTRHRLAEKIRELNVRVREVGDRRLRYDVKLPDRSPKPKPKPVAKDTKVEEKRGDFLRALEEEGGIHSSGFSRAISMLPCDLGRDGSEARQTLDRILKTLGDASHVGRMKLLLCALYAYPYGTEEELETLKKKLAERGADVPKEVMVFCYSKLSTRYKSCLQCLTAFLEEECISRTVLIRRWLAEGLIARDPELRTMEEAGEVCFNDLVFRGFLRPANPAGGVTTVSGLKIKSCSFMDVCQGVCHRHLGERELCVRRSTDSPSQSG</sequence>
<evidence type="ECO:0000256" key="1">
    <source>
        <dbReference type="ARBA" id="ARBA00008894"/>
    </source>
</evidence>
<dbReference type="InterPro" id="IPR041118">
    <property type="entry name" value="Rx_N"/>
</dbReference>
<evidence type="ECO:0000256" key="4">
    <source>
        <dbReference type="ARBA" id="ARBA00022741"/>
    </source>
</evidence>
<evidence type="ECO:0000256" key="5">
    <source>
        <dbReference type="ARBA" id="ARBA00022821"/>
    </source>
</evidence>
<reference evidence="8" key="1">
    <citation type="submission" date="2020-05" db="EMBL/GenBank/DDBJ databases">
        <title>WGS assembly of Panicum virgatum.</title>
        <authorList>
            <person name="Lovell J.T."/>
            <person name="Jenkins J."/>
            <person name="Shu S."/>
            <person name="Juenger T.E."/>
            <person name="Schmutz J."/>
        </authorList>
    </citation>
    <scope>NUCLEOTIDE SEQUENCE</scope>
    <source>
        <strain evidence="8">AP13</strain>
    </source>
</reference>
<evidence type="ECO:0008006" key="10">
    <source>
        <dbReference type="Google" id="ProtNLM"/>
    </source>
</evidence>
<feature type="domain" description="Disease resistance N-terminal" evidence="6">
    <location>
        <begin position="8"/>
        <end position="85"/>
    </location>
</feature>
<dbReference type="GO" id="GO:0006952">
    <property type="term" value="P:defense response"/>
    <property type="evidence" value="ECO:0007669"/>
    <property type="project" value="UniProtKB-KW"/>
</dbReference>
<comment type="similarity">
    <text evidence="1">Belongs to the disease resistance NB-LRR family.</text>
</comment>
<keyword evidence="9" id="KW-1185">Reference proteome</keyword>
<protein>
    <recommendedName>
        <fullName evidence="10">Rx N-terminal domain-containing protein</fullName>
    </recommendedName>
</protein>
<dbReference type="PANTHER" id="PTHR19338:SF0">
    <property type="entry name" value="MITOCHONDRIAL IMPORT INNER MEMBRANE TRANSLOCASE SUBUNIT TIM13"/>
    <property type="match status" value="1"/>
</dbReference>
<name>A0A8T0X843_PANVG</name>
<dbReference type="InterPro" id="IPR058922">
    <property type="entry name" value="WHD_DRP"/>
</dbReference>
<dbReference type="InterPro" id="IPR038005">
    <property type="entry name" value="RX-like_CC"/>
</dbReference>
<dbReference type="AlphaFoldDB" id="A0A8T0X843"/>
<keyword evidence="4" id="KW-0547">Nucleotide-binding</keyword>
<gene>
    <name evidence="8" type="ORF">PVAP13_1KG147900</name>
</gene>
<evidence type="ECO:0000256" key="2">
    <source>
        <dbReference type="ARBA" id="ARBA00022614"/>
    </source>
</evidence>
<keyword evidence="3" id="KW-0677">Repeat</keyword>
<organism evidence="8 9">
    <name type="scientific">Panicum virgatum</name>
    <name type="common">Blackwell switchgrass</name>
    <dbReference type="NCBI Taxonomy" id="38727"/>
    <lineage>
        <taxon>Eukaryota</taxon>
        <taxon>Viridiplantae</taxon>
        <taxon>Streptophyta</taxon>
        <taxon>Embryophyta</taxon>
        <taxon>Tracheophyta</taxon>
        <taxon>Spermatophyta</taxon>
        <taxon>Magnoliopsida</taxon>
        <taxon>Liliopsida</taxon>
        <taxon>Poales</taxon>
        <taxon>Poaceae</taxon>
        <taxon>PACMAD clade</taxon>
        <taxon>Panicoideae</taxon>
        <taxon>Panicodae</taxon>
        <taxon>Paniceae</taxon>
        <taxon>Panicinae</taxon>
        <taxon>Panicum</taxon>
        <taxon>Panicum sect. Hiantes</taxon>
    </lineage>
</organism>
<evidence type="ECO:0000313" key="9">
    <source>
        <dbReference type="Proteomes" id="UP000823388"/>
    </source>
</evidence>
<evidence type="ECO:0000259" key="7">
    <source>
        <dbReference type="Pfam" id="PF23559"/>
    </source>
</evidence>
<feature type="domain" description="Disease resistance protein winged helix" evidence="7">
    <location>
        <begin position="278"/>
        <end position="327"/>
    </location>
</feature>
<dbReference type="Pfam" id="PF23559">
    <property type="entry name" value="WHD_DRP"/>
    <property type="match status" value="1"/>
</dbReference>
<proteinExistence type="inferred from homology"/>
<keyword evidence="2" id="KW-0433">Leucine-rich repeat</keyword>
<dbReference type="PANTHER" id="PTHR19338">
    <property type="entry name" value="TRANSLOCASE OF INNER MITOCHONDRIAL MEMBRANE 13 HOMOLOG"/>
    <property type="match status" value="1"/>
</dbReference>
<evidence type="ECO:0000313" key="8">
    <source>
        <dbReference type="EMBL" id="KAG2657801.1"/>
    </source>
</evidence>
<dbReference type="GO" id="GO:0000166">
    <property type="term" value="F:nucleotide binding"/>
    <property type="evidence" value="ECO:0007669"/>
    <property type="project" value="UniProtKB-KW"/>
</dbReference>
<dbReference type="Proteomes" id="UP000823388">
    <property type="component" value="Chromosome 1K"/>
</dbReference>
<evidence type="ECO:0000256" key="3">
    <source>
        <dbReference type="ARBA" id="ARBA00022737"/>
    </source>
</evidence>
<dbReference type="CDD" id="cd14798">
    <property type="entry name" value="RX-CC_like"/>
    <property type="match status" value="1"/>
</dbReference>
<dbReference type="EMBL" id="CM029037">
    <property type="protein sequence ID" value="KAG2657801.1"/>
    <property type="molecule type" value="Genomic_DNA"/>
</dbReference>
<comment type="caution">
    <text evidence="8">The sequence shown here is derived from an EMBL/GenBank/DDBJ whole genome shotgun (WGS) entry which is preliminary data.</text>
</comment>
<evidence type="ECO:0000259" key="6">
    <source>
        <dbReference type="Pfam" id="PF18052"/>
    </source>
</evidence>
<keyword evidence="5" id="KW-0611">Plant defense</keyword>
<dbReference type="Gene3D" id="1.20.5.4130">
    <property type="match status" value="1"/>
</dbReference>